<gene>
    <name evidence="3" type="ORF">VISI1226_09979</name>
</gene>
<accession>E8M864</accession>
<dbReference type="OrthoDB" id="9803739at2"/>
<dbReference type="InterPro" id="IPR015942">
    <property type="entry name" value="Asp/Glu/hydantoin_racemase"/>
</dbReference>
<organism evidence="3 4">
    <name type="scientific">Vibrio sinaloensis DSM 21326</name>
    <dbReference type="NCBI Taxonomy" id="945550"/>
    <lineage>
        <taxon>Bacteria</taxon>
        <taxon>Pseudomonadati</taxon>
        <taxon>Pseudomonadota</taxon>
        <taxon>Gammaproteobacteria</taxon>
        <taxon>Vibrionales</taxon>
        <taxon>Vibrionaceae</taxon>
        <taxon>Vibrio</taxon>
        <taxon>Vibrio oreintalis group</taxon>
    </lineage>
</organism>
<evidence type="ECO:0000256" key="2">
    <source>
        <dbReference type="ARBA" id="ARBA00023235"/>
    </source>
</evidence>
<dbReference type="SUPFAM" id="SSF53681">
    <property type="entry name" value="Aspartate/glutamate racemase"/>
    <property type="match status" value="2"/>
</dbReference>
<comment type="similarity">
    <text evidence="1">Belongs to the aspartate/glutamate racemases family.</text>
</comment>
<dbReference type="AlphaFoldDB" id="E8M864"/>
<dbReference type="GeneID" id="95569778"/>
<reference evidence="3 4" key="1">
    <citation type="journal article" date="2012" name="Int. J. Syst. Evol. Microbiol.">
        <title>Vibrio caribbeanicus sp. nov., isolated from the marine sponge Scleritoderma cyanea.</title>
        <authorList>
            <person name="Hoffmann M."/>
            <person name="Monday S.R."/>
            <person name="Allard M.W."/>
            <person name="Strain E.A."/>
            <person name="Whittaker P."/>
            <person name="Naum M."/>
            <person name="McCarthy P.J."/>
            <person name="Lopez J.V."/>
            <person name="Fischer M."/>
            <person name="Brown E.W."/>
        </authorList>
    </citation>
    <scope>NUCLEOTIDE SEQUENCE [LARGE SCALE GENOMIC DNA]</scope>
    <source>
        <strain evidence="4">DSMZ 21326</strain>
    </source>
</reference>
<evidence type="ECO:0000256" key="1">
    <source>
        <dbReference type="ARBA" id="ARBA00007847"/>
    </source>
</evidence>
<dbReference type="PANTHER" id="PTHR21198">
    <property type="entry name" value="GLUTAMATE RACEMASE"/>
    <property type="match status" value="1"/>
</dbReference>
<sequence length="230" mass="25299">MKTVGVIGGMSWESTVSYYQGLNQGVKRALGGHNSAKVIINSVNFAEIEQMQRDGEWDKTAEILINAAQSLENAGADFFLIATNTMHKVAKQVEASVSIPLLHIADTTGEELHKQGITKVALLGTAFTMEQEFYKQRLTDKFGIEVIVPNGVQRKLVHDVIYDELCMGIIQSRSKDDYRVIMEELAMNGAQGVILGCTEIGLLVEQTDCSVPLFDTVTIHVEAAVREALR</sequence>
<protein>
    <submittedName>
        <fullName evidence="3">Aspartate racemase</fullName>
    </submittedName>
</protein>
<dbReference type="Gene3D" id="3.40.50.1860">
    <property type="match status" value="2"/>
</dbReference>
<dbReference type="eggNOG" id="COG1794">
    <property type="taxonomic scope" value="Bacteria"/>
</dbReference>
<name>E8M864_PHOS4</name>
<dbReference type="GO" id="GO:0047661">
    <property type="term" value="F:amino-acid racemase activity"/>
    <property type="evidence" value="ECO:0007669"/>
    <property type="project" value="InterPro"/>
</dbReference>
<dbReference type="InterPro" id="IPR001920">
    <property type="entry name" value="Asp/Glu_race"/>
</dbReference>
<dbReference type="RefSeq" id="WP_008077822.1">
    <property type="nucleotide sequence ID" value="NZ_AEVT01000073.1"/>
</dbReference>
<proteinExistence type="inferred from homology"/>
<dbReference type="Pfam" id="PF01177">
    <property type="entry name" value="Asp_Glu_race"/>
    <property type="match status" value="1"/>
</dbReference>
<dbReference type="EMBL" id="AEVT01000073">
    <property type="protein sequence ID" value="EGA69756.1"/>
    <property type="molecule type" value="Genomic_DNA"/>
</dbReference>
<dbReference type="PANTHER" id="PTHR21198:SF7">
    <property type="entry name" value="ASPARTATE-GLUTAMATE RACEMASE FAMILY"/>
    <property type="match status" value="1"/>
</dbReference>
<dbReference type="Proteomes" id="UP000006228">
    <property type="component" value="Unassembled WGS sequence"/>
</dbReference>
<dbReference type="InterPro" id="IPR004380">
    <property type="entry name" value="Asp_race"/>
</dbReference>
<dbReference type="NCBIfam" id="TIGR00035">
    <property type="entry name" value="asp_race"/>
    <property type="match status" value="1"/>
</dbReference>
<keyword evidence="2" id="KW-0413">Isomerase</keyword>
<evidence type="ECO:0000313" key="4">
    <source>
        <dbReference type="Proteomes" id="UP000006228"/>
    </source>
</evidence>
<evidence type="ECO:0000313" key="3">
    <source>
        <dbReference type="EMBL" id="EGA69756.1"/>
    </source>
</evidence>
<comment type="caution">
    <text evidence="3">The sequence shown here is derived from an EMBL/GenBank/DDBJ whole genome shotgun (WGS) entry which is preliminary data.</text>
</comment>